<feature type="non-terminal residue" evidence="2">
    <location>
        <position position="215"/>
    </location>
</feature>
<proteinExistence type="predicted"/>
<evidence type="ECO:0000313" key="2">
    <source>
        <dbReference type="EMBL" id="PZP55221.1"/>
    </source>
</evidence>
<evidence type="ECO:0000313" key="3">
    <source>
        <dbReference type="Proteomes" id="UP000249739"/>
    </source>
</evidence>
<protein>
    <submittedName>
        <fullName evidence="2">Uncharacterized protein</fullName>
    </submittedName>
</protein>
<gene>
    <name evidence="2" type="ORF">DI586_07590</name>
</gene>
<evidence type="ECO:0000256" key="1">
    <source>
        <dbReference type="SAM" id="MobiDB-lite"/>
    </source>
</evidence>
<dbReference type="EMBL" id="QFOT01000081">
    <property type="protein sequence ID" value="PZP55221.1"/>
    <property type="molecule type" value="Genomic_DNA"/>
</dbReference>
<dbReference type="AlphaFoldDB" id="A0A2W5FH31"/>
<feature type="region of interest" description="Disordered" evidence="1">
    <location>
        <begin position="1"/>
        <end position="31"/>
    </location>
</feature>
<comment type="caution">
    <text evidence="2">The sequence shown here is derived from an EMBL/GenBank/DDBJ whole genome shotgun (WGS) entry which is preliminary data.</text>
</comment>
<name>A0A2W5FH31_9BACT</name>
<reference evidence="2 3" key="1">
    <citation type="submission" date="2017-08" db="EMBL/GenBank/DDBJ databases">
        <title>Infants hospitalized years apart are colonized by the same room-sourced microbial strains.</title>
        <authorList>
            <person name="Brooks B."/>
            <person name="Olm M.R."/>
            <person name="Firek B.A."/>
            <person name="Baker R."/>
            <person name="Thomas B.C."/>
            <person name="Morowitz M.J."/>
            <person name="Banfield J.F."/>
        </authorList>
    </citation>
    <scope>NUCLEOTIDE SEQUENCE [LARGE SCALE GENOMIC DNA]</scope>
    <source>
        <strain evidence="2">S2_006_000_R2_64</strain>
    </source>
</reference>
<sequence length="215" mass="22751">MKFNFTEDKRLMQASPAAAGGGPSDISSAEDQRLVAELAGKTPEQQAAIIRQNRELAVQRATADKNAGIVGSSGVEASDSVRKRAAEQSQQNSADAARNTQDVMKDALMKALALYNQSAAGLMQSEQSIEQMKAGVSGMLEVLGVVCKKLGAEDFGQGCLELAEDLKPELVKPNAAALKAIEDYKKSAYLDPTITQGMITYGQNQGGQAIDRGQS</sequence>
<feature type="compositionally biased region" description="Basic and acidic residues" evidence="1">
    <location>
        <begin position="1"/>
        <end position="11"/>
    </location>
</feature>
<dbReference type="Proteomes" id="UP000249739">
    <property type="component" value="Unassembled WGS sequence"/>
</dbReference>
<organism evidence="2 3">
    <name type="scientific">Micavibrio aeruginosavorus</name>
    <dbReference type="NCBI Taxonomy" id="349221"/>
    <lineage>
        <taxon>Bacteria</taxon>
        <taxon>Pseudomonadati</taxon>
        <taxon>Bdellovibrionota</taxon>
        <taxon>Bdellovibrionia</taxon>
        <taxon>Bdellovibrionales</taxon>
        <taxon>Pseudobdellovibrionaceae</taxon>
        <taxon>Micavibrio</taxon>
    </lineage>
</organism>
<accession>A0A2W5FH31</accession>
<feature type="compositionally biased region" description="Low complexity" evidence="1">
    <location>
        <begin position="14"/>
        <end position="29"/>
    </location>
</feature>